<dbReference type="GO" id="GO:0045944">
    <property type="term" value="P:positive regulation of transcription by RNA polymerase II"/>
    <property type="evidence" value="ECO:0007669"/>
    <property type="project" value="TreeGrafter"/>
</dbReference>
<dbReference type="PROSITE" id="PS50297">
    <property type="entry name" value="ANK_REP_REGION"/>
    <property type="match status" value="1"/>
</dbReference>
<dbReference type="AlphaFoldDB" id="A0A562L6Z6"/>
<dbReference type="PANTHER" id="PTHR24193:SF121">
    <property type="entry name" value="ADA2A-CONTAINING COMPLEX COMPONENT 3, ISOFORM D"/>
    <property type="match status" value="1"/>
</dbReference>
<evidence type="ECO:0000313" key="4">
    <source>
        <dbReference type="EMBL" id="TWI03408.1"/>
    </source>
</evidence>
<proteinExistence type="predicted"/>
<protein>
    <submittedName>
        <fullName evidence="4">Ankyrin repeat protein</fullName>
    </submittedName>
</protein>
<dbReference type="InterPro" id="IPR050663">
    <property type="entry name" value="Ankyrin-SOCS_Box"/>
</dbReference>
<dbReference type="Proteomes" id="UP000315167">
    <property type="component" value="Unassembled WGS sequence"/>
</dbReference>
<keyword evidence="5" id="KW-1185">Reference proteome</keyword>
<feature type="repeat" description="ANK" evidence="3">
    <location>
        <begin position="229"/>
        <end position="261"/>
    </location>
</feature>
<name>A0A562L6Z6_9GAMM</name>
<dbReference type="OrthoDB" id="6874597at2"/>
<dbReference type="PROSITE" id="PS50088">
    <property type="entry name" value="ANK_REPEAT"/>
    <property type="match status" value="1"/>
</dbReference>
<comment type="caution">
    <text evidence="4">The sequence shown here is derived from an EMBL/GenBank/DDBJ whole genome shotgun (WGS) entry which is preliminary data.</text>
</comment>
<dbReference type="EMBL" id="VLKN01000003">
    <property type="protein sequence ID" value="TWI03408.1"/>
    <property type="molecule type" value="Genomic_DNA"/>
</dbReference>
<dbReference type="SUPFAM" id="SSF48403">
    <property type="entry name" value="Ankyrin repeat"/>
    <property type="match status" value="1"/>
</dbReference>
<evidence type="ECO:0000256" key="3">
    <source>
        <dbReference type="PROSITE-ProRule" id="PRU00023"/>
    </source>
</evidence>
<dbReference type="SMART" id="SM00248">
    <property type="entry name" value="ANK"/>
    <property type="match status" value="3"/>
</dbReference>
<dbReference type="Pfam" id="PF12796">
    <property type="entry name" value="Ank_2"/>
    <property type="match status" value="1"/>
</dbReference>
<keyword evidence="2 3" id="KW-0040">ANK repeat</keyword>
<dbReference type="GO" id="GO:0000976">
    <property type="term" value="F:transcription cis-regulatory region binding"/>
    <property type="evidence" value="ECO:0007669"/>
    <property type="project" value="TreeGrafter"/>
</dbReference>
<dbReference type="RefSeq" id="WP_144898738.1">
    <property type="nucleotide sequence ID" value="NZ_VLKN01000003.1"/>
</dbReference>
<evidence type="ECO:0000313" key="5">
    <source>
        <dbReference type="Proteomes" id="UP000315167"/>
    </source>
</evidence>
<evidence type="ECO:0000256" key="1">
    <source>
        <dbReference type="ARBA" id="ARBA00022737"/>
    </source>
</evidence>
<reference evidence="4 5" key="1">
    <citation type="journal article" date="2015" name="Stand. Genomic Sci.">
        <title>Genomic Encyclopedia of Bacterial and Archaeal Type Strains, Phase III: the genomes of soil and plant-associated and newly described type strains.</title>
        <authorList>
            <person name="Whitman W.B."/>
            <person name="Woyke T."/>
            <person name="Klenk H.P."/>
            <person name="Zhou Y."/>
            <person name="Lilburn T.G."/>
            <person name="Beck B.J."/>
            <person name="De Vos P."/>
            <person name="Vandamme P."/>
            <person name="Eisen J.A."/>
            <person name="Garrity G."/>
            <person name="Hugenholtz P."/>
            <person name="Kyrpides N.C."/>
        </authorList>
    </citation>
    <scope>NUCLEOTIDE SEQUENCE [LARGE SCALE GENOMIC DNA]</scope>
    <source>
        <strain evidence="4 5">CGMCC 1.10821</strain>
    </source>
</reference>
<dbReference type="InterPro" id="IPR002110">
    <property type="entry name" value="Ankyrin_rpt"/>
</dbReference>
<dbReference type="InterPro" id="IPR036770">
    <property type="entry name" value="Ankyrin_rpt-contain_sf"/>
</dbReference>
<accession>A0A562L6Z6</accession>
<dbReference type="PANTHER" id="PTHR24193">
    <property type="entry name" value="ANKYRIN REPEAT PROTEIN"/>
    <property type="match status" value="1"/>
</dbReference>
<keyword evidence="1" id="KW-0677">Repeat</keyword>
<gene>
    <name evidence="4" type="ORF">IP90_01209</name>
</gene>
<dbReference type="Gene3D" id="1.25.40.20">
    <property type="entry name" value="Ankyrin repeat-containing domain"/>
    <property type="match status" value="1"/>
</dbReference>
<sequence length="290" mass="31605">MKTLHLLCAGLCVLAGCSSQPPLGERNRELALRELERREVSFDIVGLENSTRRAQDDGAYLFEEAGFFRDTGDAAFKALLLHLAKTRNHGLRVVLERHPRDTRYPASELQHALDEAVREGATGAASLLLEYRGQPGDETLFHAAYRNDAALARLLLEAGASFEEGENAEAIGMAARLGNLQTLKGFVESGKAPQQQVAQSILPAALTEKIDVVRYLVEHGVDVDQADSDGCTPLHYLAQDGTVDMVAYLLDQGADINKACRGKQTPLRWAGYGSNQPVIDFLVERGAVVH</sequence>
<dbReference type="PROSITE" id="PS51257">
    <property type="entry name" value="PROKAR_LIPOPROTEIN"/>
    <property type="match status" value="1"/>
</dbReference>
<evidence type="ECO:0000256" key="2">
    <source>
        <dbReference type="ARBA" id="ARBA00023043"/>
    </source>
</evidence>
<organism evidence="4 5">
    <name type="scientific">Luteimonas cucumeris</name>
    <dbReference type="NCBI Taxonomy" id="985012"/>
    <lineage>
        <taxon>Bacteria</taxon>
        <taxon>Pseudomonadati</taxon>
        <taxon>Pseudomonadota</taxon>
        <taxon>Gammaproteobacteria</taxon>
        <taxon>Lysobacterales</taxon>
        <taxon>Lysobacteraceae</taxon>
        <taxon>Luteimonas</taxon>
    </lineage>
</organism>